<dbReference type="PANTHER" id="PTHR24413">
    <property type="entry name" value="SPECKLE-TYPE POZ PROTEIN"/>
    <property type="match status" value="1"/>
</dbReference>
<gene>
    <name evidence="3" type="primary">BPM6</name>
    <name evidence="3" type="ORF">SNEC2469_LOCUS15400</name>
</gene>
<dbReference type="Pfam" id="PF00651">
    <property type="entry name" value="BTB"/>
    <property type="match status" value="1"/>
</dbReference>
<dbReference type="Gene3D" id="1.25.40.420">
    <property type="match status" value="1"/>
</dbReference>
<keyword evidence="4" id="KW-1185">Reference proteome</keyword>
<sequence>MAMTTSELQAEIEATKLRLQAARTRSQEIDDEIDRATERQRLRRELEELKAELLEQEDLNGSDEAYKGDIDADESGQFVCSSEACSRQPVQGQRKNGVVRASGDACTNFGHQILEGEFTWKLLPMSWLRTALRHERTSVANSTVFFVGGFAFCFVYSPSGGPVMNSTDDGKRRCGSLAIRAYDCAEPMALRYGIFAKNSTGDFVQWGATQDEIHPAHELRAYGPDVHAEGSPPQAIGIFGLTHEQLLQSEWVQDDTLTLKLVLEVRLLGVQVTSQRSEREAVDIPKPTLHRDVQTLFEESTSRVIMVEDCAADTFKAFLRYLYTDNLPTVEDLAKPSSQAVKKDGSPPLTQMEALWAVSHKYQVQRLQRWCEAQLCNQLSAEQVCCILRQAHVFEAAQLEKACLSYIKDNSAQVLKLQAYSDLISKWPEVALKIHLFTAGVPEAEAAAIVQARKVRRLNDGVERTS</sequence>
<name>A0A812TJ05_9DINO</name>
<keyword evidence="1" id="KW-0175">Coiled coil</keyword>
<dbReference type="InterPro" id="IPR000210">
    <property type="entry name" value="BTB/POZ_dom"/>
</dbReference>
<organism evidence="3 4">
    <name type="scientific">Symbiodinium necroappetens</name>
    <dbReference type="NCBI Taxonomy" id="1628268"/>
    <lineage>
        <taxon>Eukaryota</taxon>
        <taxon>Sar</taxon>
        <taxon>Alveolata</taxon>
        <taxon>Dinophyceae</taxon>
        <taxon>Suessiales</taxon>
        <taxon>Symbiodiniaceae</taxon>
        <taxon>Symbiodinium</taxon>
    </lineage>
</organism>
<evidence type="ECO:0000256" key="1">
    <source>
        <dbReference type="SAM" id="Coils"/>
    </source>
</evidence>
<comment type="caution">
    <text evidence="3">The sequence shown here is derived from an EMBL/GenBank/DDBJ whole genome shotgun (WGS) entry which is preliminary data.</text>
</comment>
<dbReference type="InterPro" id="IPR011333">
    <property type="entry name" value="SKP1/BTB/POZ_sf"/>
</dbReference>
<dbReference type="Gene3D" id="3.30.710.10">
    <property type="entry name" value="Potassium Channel Kv1.1, Chain A"/>
    <property type="match status" value="1"/>
</dbReference>
<protein>
    <submittedName>
        <fullName evidence="3">BPM6 protein</fullName>
    </submittedName>
</protein>
<reference evidence="3" key="1">
    <citation type="submission" date="2021-02" db="EMBL/GenBank/DDBJ databases">
        <authorList>
            <person name="Dougan E. K."/>
            <person name="Rhodes N."/>
            <person name="Thang M."/>
            <person name="Chan C."/>
        </authorList>
    </citation>
    <scope>NUCLEOTIDE SEQUENCE</scope>
</reference>
<evidence type="ECO:0000259" key="2">
    <source>
        <dbReference type="Pfam" id="PF00651"/>
    </source>
</evidence>
<dbReference type="SUPFAM" id="SSF54695">
    <property type="entry name" value="POZ domain"/>
    <property type="match status" value="1"/>
</dbReference>
<feature type="coiled-coil region" evidence="1">
    <location>
        <begin position="5"/>
        <end position="59"/>
    </location>
</feature>
<dbReference type="EMBL" id="CAJNJA010024971">
    <property type="protein sequence ID" value="CAE7535397.1"/>
    <property type="molecule type" value="Genomic_DNA"/>
</dbReference>
<dbReference type="OrthoDB" id="6359816at2759"/>
<feature type="domain" description="BTB" evidence="2">
    <location>
        <begin position="297"/>
        <end position="378"/>
    </location>
</feature>
<evidence type="ECO:0000313" key="3">
    <source>
        <dbReference type="EMBL" id="CAE7535397.1"/>
    </source>
</evidence>
<evidence type="ECO:0000313" key="4">
    <source>
        <dbReference type="Proteomes" id="UP000601435"/>
    </source>
</evidence>
<proteinExistence type="predicted"/>
<dbReference type="AlphaFoldDB" id="A0A812TJ05"/>
<dbReference type="Proteomes" id="UP000601435">
    <property type="component" value="Unassembled WGS sequence"/>
</dbReference>
<accession>A0A812TJ05</accession>